<dbReference type="GO" id="GO:0000271">
    <property type="term" value="P:polysaccharide biosynthetic process"/>
    <property type="evidence" value="ECO:0007669"/>
    <property type="project" value="InterPro"/>
</dbReference>
<sequence length="159" mass="17790">MTDRSESGQAVHDPAVPAPRPGILLRLIKDERVAFLLVGGFNTVIGTAWFALFYLLWGHAIPYPVVLVIAWAVQLPISFTLHRKLVFKVSGNLLPDFSRYTLVNLVPLFANMLLLPLVVETTPLEPIVAQILVTIVITVATYTGHKFFSFRRPRDEAVR</sequence>
<keyword evidence="4 6" id="KW-1133">Transmembrane helix</keyword>
<feature type="domain" description="GtrA/DPMS transmembrane" evidence="7">
    <location>
        <begin position="35"/>
        <end position="150"/>
    </location>
</feature>
<dbReference type="GO" id="GO:0005886">
    <property type="term" value="C:plasma membrane"/>
    <property type="evidence" value="ECO:0007669"/>
    <property type="project" value="TreeGrafter"/>
</dbReference>
<evidence type="ECO:0000256" key="1">
    <source>
        <dbReference type="ARBA" id="ARBA00004141"/>
    </source>
</evidence>
<proteinExistence type="inferred from homology"/>
<organism evidence="8 9">
    <name type="scientific">Clavibacter phaseoli</name>
    <dbReference type="NCBI Taxonomy" id="1734031"/>
    <lineage>
        <taxon>Bacteria</taxon>
        <taxon>Bacillati</taxon>
        <taxon>Actinomycetota</taxon>
        <taxon>Actinomycetes</taxon>
        <taxon>Micrococcales</taxon>
        <taxon>Microbacteriaceae</taxon>
        <taxon>Clavibacter</taxon>
    </lineage>
</organism>
<accession>A0A8I0S9M6</accession>
<evidence type="ECO:0000259" key="7">
    <source>
        <dbReference type="Pfam" id="PF04138"/>
    </source>
</evidence>
<evidence type="ECO:0000313" key="9">
    <source>
        <dbReference type="Proteomes" id="UP000634579"/>
    </source>
</evidence>
<dbReference type="PANTHER" id="PTHR38459:SF1">
    <property type="entry name" value="PROPHAGE BACTOPRENOL-LINKED GLUCOSE TRANSLOCASE HOMOLOG"/>
    <property type="match status" value="1"/>
</dbReference>
<evidence type="ECO:0000256" key="6">
    <source>
        <dbReference type="SAM" id="Phobius"/>
    </source>
</evidence>
<comment type="similarity">
    <text evidence="2">Belongs to the GtrA family.</text>
</comment>
<gene>
    <name evidence="8" type="ORF">ITJ42_03695</name>
</gene>
<feature type="transmembrane region" description="Helical" evidence="6">
    <location>
        <begin position="33"/>
        <end position="57"/>
    </location>
</feature>
<evidence type="ECO:0000256" key="4">
    <source>
        <dbReference type="ARBA" id="ARBA00022989"/>
    </source>
</evidence>
<comment type="caution">
    <text evidence="8">The sequence shown here is derived from an EMBL/GenBank/DDBJ whole genome shotgun (WGS) entry which is preliminary data.</text>
</comment>
<protein>
    <submittedName>
        <fullName evidence="8">GtrA family protein</fullName>
    </submittedName>
</protein>
<evidence type="ECO:0000256" key="3">
    <source>
        <dbReference type="ARBA" id="ARBA00022692"/>
    </source>
</evidence>
<dbReference type="EMBL" id="JADKRP010000001">
    <property type="protein sequence ID" value="MBF4630313.1"/>
    <property type="molecule type" value="Genomic_DNA"/>
</dbReference>
<dbReference type="InterPro" id="IPR007267">
    <property type="entry name" value="GtrA_DPMS_TM"/>
</dbReference>
<name>A0A8I0S9M6_9MICO</name>
<keyword evidence="5 6" id="KW-0472">Membrane</keyword>
<dbReference type="PANTHER" id="PTHR38459">
    <property type="entry name" value="PROPHAGE BACTOPRENOL-LINKED GLUCOSE TRANSLOCASE HOMOLOG"/>
    <property type="match status" value="1"/>
</dbReference>
<dbReference type="InterPro" id="IPR051401">
    <property type="entry name" value="GtrA_CellWall_Glycosyl"/>
</dbReference>
<dbReference type="AlphaFoldDB" id="A0A8I0S9M6"/>
<dbReference type="Pfam" id="PF04138">
    <property type="entry name" value="GtrA_DPMS_TM"/>
    <property type="match status" value="1"/>
</dbReference>
<dbReference type="Proteomes" id="UP000634579">
    <property type="component" value="Unassembled WGS sequence"/>
</dbReference>
<keyword evidence="9" id="KW-1185">Reference proteome</keyword>
<feature type="transmembrane region" description="Helical" evidence="6">
    <location>
        <begin position="102"/>
        <end position="121"/>
    </location>
</feature>
<feature type="transmembrane region" description="Helical" evidence="6">
    <location>
        <begin position="127"/>
        <end position="144"/>
    </location>
</feature>
<feature type="transmembrane region" description="Helical" evidence="6">
    <location>
        <begin position="63"/>
        <end position="81"/>
    </location>
</feature>
<evidence type="ECO:0000313" key="8">
    <source>
        <dbReference type="EMBL" id="MBF4630313.1"/>
    </source>
</evidence>
<reference evidence="8 9" key="1">
    <citation type="submission" date="2020-10" db="EMBL/GenBank/DDBJ databases">
        <title>Draft genome sequences of plant-associated actinobacteria.</title>
        <authorList>
            <person name="Tarlachkov S.V."/>
            <person name="Starodumova I.P."/>
            <person name="Dorofeeva L.V."/>
            <person name="Prisyazhnaya N.V."/>
            <person name="Roubtsova T.V."/>
            <person name="Chizhov V.N."/>
            <person name="Nadler S.A."/>
            <person name="Subbotin S.A."/>
            <person name="Evtushenko L.I."/>
        </authorList>
    </citation>
    <scope>NUCLEOTIDE SEQUENCE [LARGE SCALE GENOMIC DNA]</scope>
    <source>
        <strain evidence="8 9">VKM Ac-2886</strain>
    </source>
</reference>
<keyword evidence="3 6" id="KW-0812">Transmembrane</keyword>
<evidence type="ECO:0000256" key="2">
    <source>
        <dbReference type="ARBA" id="ARBA00009399"/>
    </source>
</evidence>
<evidence type="ECO:0000256" key="5">
    <source>
        <dbReference type="ARBA" id="ARBA00023136"/>
    </source>
</evidence>
<comment type="subcellular location">
    <subcellularLocation>
        <location evidence="1">Membrane</location>
        <topology evidence="1">Multi-pass membrane protein</topology>
    </subcellularLocation>
</comment>